<dbReference type="PRINTS" id="PR00148">
    <property type="entry name" value="ENOLASE"/>
</dbReference>
<evidence type="ECO:0000259" key="8">
    <source>
        <dbReference type="SMART" id="SM01192"/>
    </source>
</evidence>
<gene>
    <name evidence="10" type="primary">eno</name>
    <name evidence="10" type="ORF">MSIBF_A1770005</name>
</gene>
<dbReference type="SMART" id="SM01193">
    <property type="entry name" value="Enolase_N"/>
    <property type="match status" value="1"/>
</dbReference>
<dbReference type="InterPro" id="IPR020809">
    <property type="entry name" value="Enolase_CS"/>
</dbReference>
<sequence>MEKIKSVKGREILDSRGNPTVEVEITLDSGIKARSDVPSGASTGTYEALELRDNDKKRYHGKGVLKAVANVNNIIAPKIVGMEAGDINFVRAVDEIMLNLDGTENKTNLGANAMLGVSMAVTKAFALYLNLPLYKFFNKDAKILPVPMLNILNGGAHANWQSTDFQEFMIVPLGAKNFTECLRYGAEIYHELKNLLKKKGLSTSVGDEGGFVVNVKSNEEPIRLIIKAIENAGYKYYKDVGIGLDIAASGLYGAGTYELKRENLKLTSSEMIEKYEYIVDEYKILSIEDGLAEDDWDGWKHMNKEIGEKTILIGDDLFVTNIKRIQRGIEENSANAVLIKLNQIGTVSETIDAINLAHKTRRKAVISHRSGETCDSFIADFSVGTNSGLIKTGAPCRSERVEKYNRLMRIDEELGNKGKFAGKDAFIK</sequence>
<dbReference type="SUPFAM" id="SSF54826">
    <property type="entry name" value="Enolase N-terminal domain-like"/>
    <property type="match status" value="1"/>
</dbReference>
<dbReference type="PANTHER" id="PTHR11902:SF1">
    <property type="entry name" value="ENOLASE"/>
    <property type="match status" value="1"/>
</dbReference>
<feature type="domain" description="Enolase N-terminal" evidence="9">
    <location>
        <begin position="4"/>
        <end position="137"/>
    </location>
</feature>
<dbReference type="GO" id="GO:0000287">
    <property type="term" value="F:magnesium ion binding"/>
    <property type="evidence" value="ECO:0007669"/>
    <property type="project" value="InterPro"/>
</dbReference>
<dbReference type="SUPFAM" id="SSF51604">
    <property type="entry name" value="Enolase C-terminal domain-like"/>
    <property type="match status" value="1"/>
</dbReference>
<comment type="cofactor">
    <cofactor evidence="1">
        <name>Mg(2+)</name>
        <dbReference type="ChEBI" id="CHEBI:18420"/>
    </cofactor>
</comment>
<evidence type="ECO:0000256" key="2">
    <source>
        <dbReference type="ARBA" id="ARBA00005031"/>
    </source>
</evidence>
<dbReference type="Gene3D" id="3.30.390.10">
    <property type="entry name" value="Enolase-like, N-terminal domain"/>
    <property type="match status" value="1"/>
</dbReference>
<dbReference type="HAMAP" id="MF_00318">
    <property type="entry name" value="Enolase"/>
    <property type="match status" value="1"/>
</dbReference>
<dbReference type="UniPathway" id="UPA00109">
    <property type="reaction ID" value="UER00187"/>
</dbReference>
<dbReference type="InterPro" id="IPR029017">
    <property type="entry name" value="Enolase-like_N"/>
</dbReference>
<protein>
    <recommendedName>
        <fullName evidence="4">phosphopyruvate hydratase</fullName>
        <ecNumber evidence="4">4.2.1.11</ecNumber>
    </recommendedName>
</protein>
<evidence type="ECO:0000256" key="1">
    <source>
        <dbReference type="ARBA" id="ARBA00001946"/>
    </source>
</evidence>
<evidence type="ECO:0000259" key="9">
    <source>
        <dbReference type="SMART" id="SM01193"/>
    </source>
</evidence>
<comment type="pathway">
    <text evidence="2">Carbohydrate degradation; glycolysis; pyruvate from D-glyceraldehyde 3-phosphate: step 4/5.</text>
</comment>
<accession>A0A098E8T3</accession>
<organism evidence="10">
    <name type="scientific">groundwater metagenome</name>
    <dbReference type="NCBI Taxonomy" id="717931"/>
    <lineage>
        <taxon>unclassified sequences</taxon>
        <taxon>metagenomes</taxon>
        <taxon>ecological metagenomes</taxon>
    </lineage>
</organism>
<keyword evidence="6" id="KW-0324">Glycolysis</keyword>
<dbReference type="SFLD" id="SFLDF00002">
    <property type="entry name" value="enolase"/>
    <property type="match status" value="1"/>
</dbReference>
<comment type="similarity">
    <text evidence="3">Belongs to the enolase family.</text>
</comment>
<dbReference type="PANTHER" id="PTHR11902">
    <property type="entry name" value="ENOLASE"/>
    <property type="match status" value="1"/>
</dbReference>
<dbReference type="PIRSF" id="PIRSF001400">
    <property type="entry name" value="Enolase"/>
    <property type="match status" value="1"/>
</dbReference>
<name>A0A098E8T3_9ZZZZ</name>
<dbReference type="InterPro" id="IPR020811">
    <property type="entry name" value="Enolase_N"/>
</dbReference>
<dbReference type="InterPro" id="IPR020810">
    <property type="entry name" value="Enolase_C"/>
</dbReference>
<proteinExistence type="inferred from homology"/>
<evidence type="ECO:0000256" key="5">
    <source>
        <dbReference type="ARBA" id="ARBA00022842"/>
    </source>
</evidence>
<dbReference type="SFLD" id="SFLDG00178">
    <property type="entry name" value="enolase"/>
    <property type="match status" value="1"/>
</dbReference>
<evidence type="ECO:0000256" key="7">
    <source>
        <dbReference type="ARBA" id="ARBA00023239"/>
    </source>
</evidence>
<evidence type="ECO:0000256" key="3">
    <source>
        <dbReference type="ARBA" id="ARBA00009604"/>
    </source>
</evidence>
<evidence type="ECO:0000256" key="4">
    <source>
        <dbReference type="ARBA" id="ARBA00012058"/>
    </source>
</evidence>
<dbReference type="EMBL" id="CCXY01000087">
    <property type="protein sequence ID" value="CEG11916.1"/>
    <property type="molecule type" value="Genomic_DNA"/>
</dbReference>
<dbReference type="InterPro" id="IPR000941">
    <property type="entry name" value="Enolase"/>
</dbReference>
<evidence type="ECO:0000256" key="6">
    <source>
        <dbReference type="ARBA" id="ARBA00023152"/>
    </source>
</evidence>
<dbReference type="EC" id="4.2.1.11" evidence="4"/>
<dbReference type="GO" id="GO:0004634">
    <property type="term" value="F:phosphopyruvate hydratase activity"/>
    <property type="evidence" value="ECO:0007669"/>
    <property type="project" value="UniProtKB-EC"/>
</dbReference>
<dbReference type="PROSITE" id="PS00164">
    <property type="entry name" value="ENOLASE"/>
    <property type="match status" value="1"/>
</dbReference>
<dbReference type="FunFam" id="3.30.390.10:FF:000001">
    <property type="entry name" value="Enolase"/>
    <property type="match status" value="1"/>
</dbReference>
<evidence type="ECO:0000313" key="10">
    <source>
        <dbReference type="EMBL" id="CEG11916.1"/>
    </source>
</evidence>
<keyword evidence="5" id="KW-0460">Magnesium</keyword>
<dbReference type="AlphaFoldDB" id="A0A098E8T3"/>
<dbReference type="InterPro" id="IPR036849">
    <property type="entry name" value="Enolase-like_C_sf"/>
</dbReference>
<dbReference type="Pfam" id="PF03952">
    <property type="entry name" value="Enolase_N"/>
    <property type="match status" value="1"/>
</dbReference>
<dbReference type="CDD" id="cd03313">
    <property type="entry name" value="enolase"/>
    <property type="match status" value="1"/>
</dbReference>
<dbReference type="SFLD" id="SFLDS00001">
    <property type="entry name" value="Enolase"/>
    <property type="match status" value="1"/>
</dbReference>
<dbReference type="NCBIfam" id="TIGR01060">
    <property type="entry name" value="eno"/>
    <property type="match status" value="1"/>
</dbReference>
<dbReference type="SMART" id="SM01192">
    <property type="entry name" value="Enolase_C"/>
    <property type="match status" value="1"/>
</dbReference>
<dbReference type="Pfam" id="PF00113">
    <property type="entry name" value="Enolase_C"/>
    <property type="match status" value="1"/>
</dbReference>
<reference evidence="10" key="1">
    <citation type="submission" date="2014-09" db="EMBL/GenBank/DDBJ databases">
        <authorList>
            <person name="Probst J Alexander"/>
        </authorList>
    </citation>
    <scope>NUCLEOTIDE SEQUENCE</scope>
</reference>
<dbReference type="GO" id="GO:0000015">
    <property type="term" value="C:phosphopyruvate hydratase complex"/>
    <property type="evidence" value="ECO:0007669"/>
    <property type="project" value="InterPro"/>
</dbReference>
<dbReference type="GO" id="GO:0006096">
    <property type="term" value="P:glycolytic process"/>
    <property type="evidence" value="ECO:0007669"/>
    <property type="project" value="UniProtKB-UniPathway"/>
</dbReference>
<keyword evidence="7 10" id="KW-0456">Lyase</keyword>
<dbReference type="Gene3D" id="3.20.20.120">
    <property type="entry name" value="Enolase-like C-terminal domain"/>
    <property type="match status" value="1"/>
</dbReference>
<feature type="domain" description="Enolase C-terminal TIM barrel" evidence="8">
    <location>
        <begin position="141"/>
        <end position="428"/>
    </location>
</feature>